<sequence>MGYYFYYPTENKIFVAMYAEFFESNLISQEASRSIVYFDEIQRQDEQPLDNASEHQPQDEYNDVDPQTDVNLVRRSARIPREPERYGFYINDEEHELGYHDDLPPECKTVRSKLLFKKKTDMDGNIHTYKACLVAKGFTQTYRVDYEETFSHVADIKAIRILIARTAYYDYEICQMDVKTAFLNGRLNEDVYMVQPEGASESIVISLILYVDDILLMGNNIPMLQDVKSWLGKCFAMKYLVRCTRPNVAFSQNLTSRYQQNSGESHWTFVKNILKYLRNTKDMLLVYGGDSTTELSVTCYTDASWEADRHDLRSQMGYVFVMNEGAIDWKFSKQSTTAMSSMEAEYIVASEAAMEAIWLCKFIVGLALFSIMIDLWICIVTTPVPLP</sequence>
<protein>
    <recommendedName>
        <fullName evidence="2">Reverse transcriptase Ty1/copia-type domain-containing protein</fullName>
    </recommendedName>
</protein>
<dbReference type="PANTHER" id="PTHR11439">
    <property type="entry name" value="GAG-POL-RELATED RETROTRANSPOSON"/>
    <property type="match status" value="1"/>
</dbReference>
<accession>A0A699GQZ8</accession>
<dbReference type="InterPro" id="IPR013103">
    <property type="entry name" value="RVT_2"/>
</dbReference>
<evidence type="ECO:0000256" key="1">
    <source>
        <dbReference type="SAM" id="Phobius"/>
    </source>
</evidence>
<keyword evidence="1" id="KW-0812">Transmembrane</keyword>
<dbReference type="InterPro" id="IPR043502">
    <property type="entry name" value="DNA/RNA_pol_sf"/>
</dbReference>
<comment type="caution">
    <text evidence="3">The sequence shown here is derived from an EMBL/GenBank/DDBJ whole genome shotgun (WGS) entry which is preliminary data.</text>
</comment>
<dbReference type="AlphaFoldDB" id="A0A699GQZ8"/>
<dbReference type="EMBL" id="BKCJ010037671">
    <property type="protein sequence ID" value="GEV88890.1"/>
    <property type="molecule type" value="Genomic_DNA"/>
</dbReference>
<evidence type="ECO:0000259" key="2">
    <source>
        <dbReference type="Pfam" id="PF07727"/>
    </source>
</evidence>
<feature type="transmembrane region" description="Helical" evidence="1">
    <location>
        <begin position="362"/>
        <end position="386"/>
    </location>
</feature>
<gene>
    <name evidence="3" type="ORF">Tci_160867</name>
</gene>
<proteinExistence type="predicted"/>
<keyword evidence="1" id="KW-1133">Transmembrane helix</keyword>
<dbReference type="SUPFAM" id="SSF56672">
    <property type="entry name" value="DNA/RNA polymerases"/>
    <property type="match status" value="1"/>
</dbReference>
<dbReference type="CDD" id="cd09272">
    <property type="entry name" value="RNase_HI_RT_Ty1"/>
    <property type="match status" value="1"/>
</dbReference>
<feature type="domain" description="Reverse transcriptase Ty1/copia-type" evidence="2">
    <location>
        <begin position="102"/>
        <end position="200"/>
    </location>
</feature>
<keyword evidence="1" id="KW-0472">Membrane</keyword>
<evidence type="ECO:0000313" key="3">
    <source>
        <dbReference type="EMBL" id="GEV88890.1"/>
    </source>
</evidence>
<dbReference type="PANTHER" id="PTHR11439:SF496">
    <property type="entry name" value="RNA-DIRECTED DNA POLYMERASE"/>
    <property type="match status" value="1"/>
</dbReference>
<dbReference type="Pfam" id="PF07727">
    <property type="entry name" value="RVT_2"/>
    <property type="match status" value="1"/>
</dbReference>
<organism evidence="3">
    <name type="scientific">Tanacetum cinerariifolium</name>
    <name type="common">Dalmatian daisy</name>
    <name type="synonym">Chrysanthemum cinerariifolium</name>
    <dbReference type="NCBI Taxonomy" id="118510"/>
    <lineage>
        <taxon>Eukaryota</taxon>
        <taxon>Viridiplantae</taxon>
        <taxon>Streptophyta</taxon>
        <taxon>Embryophyta</taxon>
        <taxon>Tracheophyta</taxon>
        <taxon>Spermatophyta</taxon>
        <taxon>Magnoliopsida</taxon>
        <taxon>eudicotyledons</taxon>
        <taxon>Gunneridae</taxon>
        <taxon>Pentapetalae</taxon>
        <taxon>asterids</taxon>
        <taxon>campanulids</taxon>
        <taxon>Asterales</taxon>
        <taxon>Asteraceae</taxon>
        <taxon>Asteroideae</taxon>
        <taxon>Anthemideae</taxon>
        <taxon>Anthemidinae</taxon>
        <taxon>Tanacetum</taxon>
    </lineage>
</organism>
<reference evidence="3" key="1">
    <citation type="journal article" date="2019" name="Sci. Rep.">
        <title>Draft genome of Tanacetum cinerariifolium, the natural source of mosquito coil.</title>
        <authorList>
            <person name="Yamashiro T."/>
            <person name="Shiraishi A."/>
            <person name="Satake H."/>
            <person name="Nakayama K."/>
        </authorList>
    </citation>
    <scope>NUCLEOTIDE SEQUENCE</scope>
</reference>
<name>A0A699GQZ8_TANCI</name>